<dbReference type="GO" id="GO:0070733">
    <property type="term" value="F:AMPylase activity"/>
    <property type="evidence" value="ECO:0007669"/>
    <property type="project" value="UniProtKB-EC"/>
</dbReference>
<dbReference type="Gene3D" id="1.10.3290.10">
    <property type="entry name" value="Fido-like domain"/>
    <property type="match status" value="1"/>
</dbReference>
<keyword evidence="4" id="KW-0067">ATP-binding</keyword>
<dbReference type="GO" id="GO:0005524">
    <property type="term" value="F:ATP binding"/>
    <property type="evidence" value="ECO:0007669"/>
    <property type="project" value="UniProtKB-KW"/>
</dbReference>
<dbReference type="PROSITE" id="PS51459">
    <property type="entry name" value="FIDO"/>
    <property type="match status" value="1"/>
</dbReference>
<reference evidence="9 10" key="1">
    <citation type="submission" date="2020-06" db="EMBL/GenBank/DDBJ databases">
        <title>Oricola thermophila sp. nov. isolated from a tidal sediments.</title>
        <authorList>
            <person name="Kwon K.K."/>
            <person name="Yang S.-H."/>
            <person name="Park M.-J."/>
        </authorList>
    </citation>
    <scope>NUCLEOTIDE SEQUENCE [LARGE SCALE GENOMIC DNA]</scope>
    <source>
        <strain evidence="9 10">MEBiC13590</strain>
    </source>
</reference>
<organism evidence="9 10">
    <name type="scientific">Oricola thermophila</name>
    <dbReference type="NCBI Taxonomy" id="2742145"/>
    <lineage>
        <taxon>Bacteria</taxon>
        <taxon>Pseudomonadati</taxon>
        <taxon>Pseudomonadota</taxon>
        <taxon>Alphaproteobacteria</taxon>
        <taxon>Hyphomicrobiales</taxon>
        <taxon>Ahrensiaceae</taxon>
        <taxon>Oricola</taxon>
    </lineage>
</organism>
<evidence type="ECO:0000256" key="4">
    <source>
        <dbReference type="ARBA" id="ARBA00022840"/>
    </source>
</evidence>
<dbReference type="AlphaFoldDB" id="A0A6N1VH72"/>
<evidence type="ECO:0000256" key="2">
    <source>
        <dbReference type="ARBA" id="ARBA00022695"/>
    </source>
</evidence>
<name>A0A6N1VH72_9HYPH</name>
<feature type="domain" description="Fido" evidence="8">
    <location>
        <begin position="52"/>
        <end position="190"/>
    </location>
</feature>
<dbReference type="PANTHER" id="PTHR39560:SF1">
    <property type="entry name" value="PROTEIN ADENYLYLTRANSFERASE FIC-RELATED"/>
    <property type="match status" value="1"/>
</dbReference>
<evidence type="ECO:0000313" key="9">
    <source>
        <dbReference type="EMBL" id="QKV18642.1"/>
    </source>
</evidence>
<dbReference type="PANTHER" id="PTHR39560">
    <property type="entry name" value="PROTEIN ADENYLYLTRANSFERASE FIC-RELATED"/>
    <property type="match status" value="1"/>
</dbReference>
<gene>
    <name evidence="9" type="ORF">HTY61_09375</name>
</gene>
<comment type="catalytic activity">
    <reaction evidence="6">
        <text>L-threonyl-[protein] + ATP = 3-O-(5'-adenylyl)-L-threonyl-[protein] + diphosphate</text>
        <dbReference type="Rhea" id="RHEA:54292"/>
        <dbReference type="Rhea" id="RHEA-COMP:11060"/>
        <dbReference type="Rhea" id="RHEA-COMP:13847"/>
        <dbReference type="ChEBI" id="CHEBI:30013"/>
        <dbReference type="ChEBI" id="CHEBI:30616"/>
        <dbReference type="ChEBI" id="CHEBI:33019"/>
        <dbReference type="ChEBI" id="CHEBI:138113"/>
        <dbReference type="EC" id="2.7.7.108"/>
    </reaction>
</comment>
<keyword evidence="10" id="KW-1185">Reference proteome</keyword>
<dbReference type="Proteomes" id="UP000509367">
    <property type="component" value="Chromosome"/>
</dbReference>
<dbReference type="SUPFAM" id="SSF140931">
    <property type="entry name" value="Fic-like"/>
    <property type="match status" value="1"/>
</dbReference>
<dbReference type="RefSeq" id="WP_175276535.1">
    <property type="nucleotide sequence ID" value="NZ_CP054836.1"/>
</dbReference>
<comment type="catalytic activity">
    <reaction evidence="7">
        <text>L-tyrosyl-[protein] + ATP = O-(5'-adenylyl)-L-tyrosyl-[protein] + diphosphate</text>
        <dbReference type="Rhea" id="RHEA:54288"/>
        <dbReference type="Rhea" id="RHEA-COMP:10136"/>
        <dbReference type="Rhea" id="RHEA-COMP:13846"/>
        <dbReference type="ChEBI" id="CHEBI:30616"/>
        <dbReference type="ChEBI" id="CHEBI:33019"/>
        <dbReference type="ChEBI" id="CHEBI:46858"/>
        <dbReference type="ChEBI" id="CHEBI:83624"/>
        <dbReference type="EC" id="2.7.7.108"/>
    </reaction>
</comment>
<dbReference type="InterPro" id="IPR036597">
    <property type="entry name" value="Fido-like_dom_sf"/>
</dbReference>
<dbReference type="Pfam" id="PF02661">
    <property type="entry name" value="Fic"/>
    <property type="match status" value="1"/>
</dbReference>
<evidence type="ECO:0000256" key="6">
    <source>
        <dbReference type="ARBA" id="ARBA00047939"/>
    </source>
</evidence>
<evidence type="ECO:0000313" key="10">
    <source>
        <dbReference type="Proteomes" id="UP000509367"/>
    </source>
</evidence>
<dbReference type="EC" id="2.7.7.108" evidence="5"/>
<keyword evidence="1" id="KW-0808">Transferase</keyword>
<keyword evidence="2" id="KW-0548">Nucleotidyltransferase</keyword>
<protein>
    <recommendedName>
        <fullName evidence="5">protein adenylyltransferase</fullName>
        <ecNumber evidence="5">2.7.7.108</ecNumber>
    </recommendedName>
</protein>
<evidence type="ECO:0000256" key="1">
    <source>
        <dbReference type="ARBA" id="ARBA00022679"/>
    </source>
</evidence>
<evidence type="ECO:0000256" key="3">
    <source>
        <dbReference type="ARBA" id="ARBA00022741"/>
    </source>
</evidence>
<sequence length="192" mass="22321">MDRYRTIEDPLFYPGTQVLRNKANIRNQDDLDQFEQLMFNSRAEEDLPAGAFDFAHYRAIHRHFFQDVYDWAGEVRTIRTGKGSNWFCYPEHIEAQANRLFEQLAEKDHLRSCTDKSEFALEAAWFLSEINAIHPFREGNGRVQLVFLTMLARNAGFSVDDRKLQPEPFLAAMVRSFNGDLAPLADQIEVML</sequence>
<evidence type="ECO:0000256" key="5">
    <source>
        <dbReference type="ARBA" id="ARBA00034531"/>
    </source>
</evidence>
<dbReference type="GO" id="GO:0051302">
    <property type="term" value="P:regulation of cell division"/>
    <property type="evidence" value="ECO:0007669"/>
    <property type="project" value="TreeGrafter"/>
</dbReference>
<accession>A0A6N1VH72</accession>
<evidence type="ECO:0000259" key="8">
    <source>
        <dbReference type="PROSITE" id="PS51459"/>
    </source>
</evidence>
<dbReference type="KEGG" id="orm:HTY61_09375"/>
<keyword evidence="3" id="KW-0547">Nucleotide-binding</keyword>
<proteinExistence type="predicted"/>
<dbReference type="InterPro" id="IPR003812">
    <property type="entry name" value="Fido"/>
</dbReference>
<dbReference type="EMBL" id="CP054836">
    <property type="protein sequence ID" value="QKV18642.1"/>
    <property type="molecule type" value="Genomic_DNA"/>
</dbReference>
<evidence type="ECO:0000256" key="7">
    <source>
        <dbReference type="ARBA" id="ARBA00048696"/>
    </source>
</evidence>